<dbReference type="AlphaFoldDB" id="A0A7C9FNJ8"/>
<name>A0A7C9FNJ8_9BACT</name>
<gene>
    <name evidence="2" type="ORF">GBK04_02940</name>
</gene>
<protein>
    <recommendedName>
        <fullName evidence="4">CehA/McbA family metallohydrolase</fullName>
    </recommendedName>
</protein>
<dbReference type="Proteomes" id="UP000479293">
    <property type="component" value="Unassembled WGS sequence"/>
</dbReference>
<keyword evidence="3" id="KW-1185">Reference proteome</keyword>
<organism evidence="2 3">
    <name type="scientific">Salmonirosea aquatica</name>
    <dbReference type="NCBI Taxonomy" id="2654236"/>
    <lineage>
        <taxon>Bacteria</taxon>
        <taxon>Pseudomonadati</taxon>
        <taxon>Bacteroidota</taxon>
        <taxon>Cytophagia</taxon>
        <taxon>Cytophagales</taxon>
        <taxon>Spirosomataceae</taxon>
        <taxon>Salmonirosea</taxon>
    </lineage>
</organism>
<evidence type="ECO:0008006" key="4">
    <source>
        <dbReference type="Google" id="ProtNLM"/>
    </source>
</evidence>
<proteinExistence type="predicted"/>
<dbReference type="EMBL" id="WHLY01000002">
    <property type="protein sequence ID" value="MPR32329.1"/>
    <property type="molecule type" value="Genomic_DNA"/>
</dbReference>
<dbReference type="SUPFAM" id="SSF89550">
    <property type="entry name" value="PHP domain-like"/>
    <property type="match status" value="1"/>
</dbReference>
<comment type="caution">
    <text evidence="2">The sequence shown here is derived from an EMBL/GenBank/DDBJ whole genome shotgun (WGS) entry which is preliminary data.</text>
</comment>
<dbReference type="NCBIfam" id="NF038032">
    <property type="entry name" value="CehA_McbA_metalo"/>
    <property type="match status" value="1"/>
</dbReference>
<reference evidence="2 3" key="1">
    <citation type="submission" date="2019-10" db="EMBL/GenBank/DDBJ databases">
        <title>Draft Genome Sequence of Cytophagaceae sp. SJW1-29.</title>
        <authorList>
            <person name="Choi A."/>
        </authorList>
    </citation>
    <scope>NUCLEOTIDE SEQUENCE [LARGE SCALE GENOMIC DNA]</scope>
    <source>
        <strain evidence="2 3">SJW1-29</strain>
    </source>
</reference>
<keyword evidence="1" id="KW-0175">Coiled coil</keyword>
<feature type="coiled-coil region" evidence="1">
    <location>
        <begin position="476"/>
        <end position="525"/>
    </location>
</feature>
<dbReference type="RefSeq" id="WP_152756702.1">
    <property type="nucleotide sequence ID" value="NZ_WHLY01000002.1"/>
</dbReference>
<dbReference type="InterPro" id="IPR016195">
    <property type="entry name" value="Pol/histidinol_Pase-like"/>
</dbReference>
<accession>A0A7C9FNJ8</accession>
<evidence type="ECO:0000313" key="2">
    <source>
        <dbReference type="EMBL" id="MPR32329.1"/>
    </source>
</evidence>
<evidence type="ECO:0000313" key="3">
    <source>
        <dbReference type="Proteomes" id="UP000479293"/>
    </source>
</evidence>
<sequence>MRLACLTFFLALGLRGTCLGQSAGHLRIRVVDDTTGKPTPLRVRLTQDSKPVPFLPNEAIAVSYGLWDHADGYGFQPDSSFYIAGTFSLDLPAGTYQLTLSKGPEYLRQTHNLTIQAGKSQQPTYRLKRWINMAARYWYSADDHIHIRRSLRENEFLLNWIQAEDLNVGVVLKMGDFWATYYPQYAFGDKGTYQQDKYLLTSGQEDPRTPELGHALGFGATAAVRYSQEYYFYDKVFDEIHRRGGLTGYAHQAESFHGYRGLTLDGLRGKVDVLEILQYCVSAQPLRTEHYYRMLDLGFPLTATAGSDFPWCGHDHDRGPPERSARIGNARFYTYLDEPFSEAAWQKSVAAGHTFVSSGPIVDLRVNQAMPGDRLDLKKGDALIVTAHAYGHAGQVPLSALELVAHGQVLHRVTPNEPGQSADHLSFNFTLDNVQLGLWIAARCFGDSTQAAHTSPVYISVDGGGFHNPETTGRYLAQCEDYLHELEQELEIHRDNPEFRAWYFKQGLKSRIDDTRTVIADLKKQMDR</sequence>
<evidence type="ECO:0000256" key="1">
    <source>
        <dbReference type="SAM" id="Coils"/>
    </source>
</evidence>
<dbReference type="Gene3D" id="3.20.20.140">
    <property type="entry name" value="Metal-dependent hydrolases"/>
    <property type="match status" value="1"/>
</dbReference>